<gene>
    <name evidence="1" type="ORF">RSOLAG1IB_01648</name>
</gene>
<keyword evidence="2" id="KW-1185">Reference proteome</keyword>
<dbReference type="EMBL" id="LN679101">
    <property type="protein sequence ID" value="CEL55636.1"/>
    <property type="molecule type" value="Genomic_DNA"/>
</dbReference>
<evidence type="ECO:0000313" key="1">
    <source>
        <dbReference type="EMBL" id="CEL55636.1"/>
    </source>
</evidence>
<sequence>MHIYSHLLETYSTIQQFHQEINELCVLGGSEWLEWNIIFEATLSAYKLPPLSLIDSPNYHSPATVDVQALYCITLPTSTRGEEVLYEYKS</sequence>
<dbReference type="AlphaFoldDB" id="A0A0B7FC95"/>
<protein>
    <submittedName>
        <fullName evidence="1">Uncharacterized protein</fullName>
    </submittedName>
</protein>
<organism evidence="1 2">
    <name type="scientific">Thanatephorus cucumeris (strain AG1-IB / isolate 7/3/14)</name>
    <name type="common">Lettuce bottom rot fungus</name>
    <name type="synonym">Rhizoctonia solani</name>
    <dbReference type="NCBI Taxonomy" id="1108050"/>
    <lineage>
        <taxon>Eukaryota</taxon>
        <taxon>Fungi</taxon>
        <taxon>Dikarya</taxon>
        <taxon>Basidiomycota</taxon>
        <taxon>Agaricomycotina</taxon>
        <taxon>Agaricomycetes</taxon>
        <taxon>Cantharellales</taxon>
        <taxon>Ceratobasidiaceae</taxon>
        <taxon>Rhizoctonia</taxon>
        <taxon>Rhizoctonia solani AG-1</taxon>
    </lineage>
</organism>
<proteinExistence type="predicted"/>
<dbReference type="Proteomes" id="UP000059188">
    <property type="component" value="Unassembled WGS sequence"/>
</dbReference>
<reference evidence="1 2" key="1">
    <citation type="submission" date="2014-11" db="EMBL/GenBank/DDBJ databases">
        <authorList>
            <person name="Wibberg Daniel"/>
        </authorList>
    </citation>
    <scope>NUCLEOTIDE SEQUENCE [LARGE SCALE GENOMIC DNA]</scope>
    <source>
        <strain evidence="1">Rhizoctonia solani AG1-IB 7/3/14</strain>
    </source>
</reference>
<evidence type="ECO:0000313" key="2">
    <source>
        <dbReference type="Proteomes" id="UP000059188"/>
    </source>
</evidence>
<name>A0A0B7FC95_THACB</name>
<accession>A0A0B7FC95</accession>